<proteinExistence type="predicted"/>
<evidence type="ECO:0000313" key="2">
    <source>
        <dbReference type="Proteomes" id="UP000783588"/>
    </source>
</evidence>
<dbReference type="EMBL" id="JAHLQI010000001">
    <property type="protein sequence ID" value="MBU5489545.1"/>
    <property type="molecule type" value="Genomic_DNA"/>
</dbReference>
<gene>
    <name evidence="1" type="ORF">KQI75_02705</name>
</gene>
<organism evidence="1 2">
    <name type="scientific">Butyricicoccus intestinisimiae</name>
    <dbReference type="NCBI Taxonomy" id="2841509"/>
    <lineage>
        <taxon>Bacteria</taxon>
        <taxon>Bacillati</taxon>
        <taxon>Bacillota</taxon>
        <taxon>Clostridia</taxon>
        <taxon>Eubacteriales</taxon>
        <taxon>Butyricicoccaceae</taxon>
        <taxon>Butyricicoccus</taxon>
    </lineage>
</organism>
<protein>
    <submittedName>
        <fullName evidence="1">Cytidylate kinase-like family protein</fullName>
    </submittedName>
</protein>
<sequence length="201" mass="22847">MYPIITISREFGSGGHSIGQAVAKELGIPFYDSVIVEEAAKKSGYSTDTVVEDGEYTTLSQTWFSSNAAYNVNYLSPQDKIFEAQRNVILDLAEKGPCVIVGRCADYILDTANIPALNVFIHANMEYRKAHVLERYGKTNVPIEKRLRKKDKGRKTYYRYYTDREWGQSNYYHISLDASYLGELTCVDIITSAARRKNENK</sequence>
<name>A0ABS6EPX5_9FIRM</name>
<keyword evidence="2" id="KW-1185">Reference proteome</keyword>
<evidence type="ECO:0000313" key="1">
    <source>
        <dbReference type="EMBL" id="MBU5489545.1"/>
    </source>
</evidence>
<comment type="caution">
    <text evidence="1">The sequence shown here is derived from an EMBL/GenBank/DDBJ whole genome shotgun (WGS) entry which is preliminary data.</text>
</comment>
<accession>A0ABS6EPX5</accession>
<dbReference type="Proteomes" id="UP000783588">
    <property type="component" value="Unassembled WGS sequence"/>
</dbReference>
<dbReference type="Pfam" id="PF13189">
    <property type="entry name" value="Cytidylate_kin2"/>
    <property type="match status" value="1"/>
</dbReference>
<reference evidence="1 2" key="1">
    <citation type="submission" date="2021-06" db="EMBL/GenBank/DDBJ databases">
        <authorList>
            <person name="Sun Q."/>
            <person name="Li D."/>
        </authorList>
    </citation>
    <scope>NUCLEOTIDE SEQUENCE [LARGE SCALE GENOMIC DNA]</scope>
    <source>
        <strain evidence="1 2">MSJd-7</strain>
    </source>
</reference>
<dbReference type="RefSeq" id="WP_216469137.1">
    <property type="nucleotide sequence ID" value="NZ_JAHLQI010000001.1"/>
</dbReference>